<comment type="subcellular location">
    <subcellularLocation>
        <location evidence="1">Membrane</location>
        <topology evidence="1">Multi-pass membrane protein</topology>
    </subcellularLocation>
</comment>
<keyword evidence="8" id="KW-1185">Reference proteome</keyword>
<evidence type="ECO:0000256" key="6">
    <source>
        <dbReference type="SAM" id="Phobius"/>
    </source>
</evidence>
<dbReference type="Proteomes" id="UP000281553">
    <property type="component" value="Unassembled WGS sequence"/>
</dbReference>
<reference evidence="7 8" key="1">
    <citation type="submission" date="2018-11" db="EMBL/GenBank/DDBJ databases">
        <authorList>
            <consortium name="Pathogen Informatics"/>
        </authorList>
    </citation>
    <scope>NUCLEOTIDE SEQUENCE [LARGE SCALE GENOMIC DNA]</scope>
</reference>
<keyword evidence="3 6" id="KW-0812">Transmembrane</keyword>
<dbReference type="EMBL" id="UYRU01063147">
    <property type="protein sequence ID" value="VDN15640.1"/>
    <property type="molecule type" value="Genomic_DNA"/>
</dbReference>
<feature type="transmembrane region" description="Helical" evidence="6">
    <location>
        <begin position="94"/>
        <end position="110"/>
    </location>
</feature>
<evidence type="ECO:0000256" key="5">
    <source>
        <dbReference type="ARBA" id="ARBA00023136"/>
    </source>
</evidence>
<evidence type="ECO:0000256" key="1">
    <source>
        <dbReference type="ARBA" id="ARBA00004141"/>
    </source>
</evidence>
<evidence type="ECO:0000256" key="3">
    <source>
        <dbReference type="ARBA" id="ARBA00022692"/>
    </source>
</evidence>
<keyword evidence="4 6" id="KW-1133">Transmembrane helix</keyword>
<evidence type="ECO:0000256" key="4">
    <source>
        <dbReference type="ARBA" id="ARBA00022989"/>
    </source>
</evidence>
<dbReference type="InterPro" id="IPR007271">
    <property type="entry name" value="Nuc_sug_transpt"/>
</dbReference>
<evidence type="ECO:0000256" key="2">
    <source>
        <dbReference type="ARBA" id="ARBA00022597"/>
    </source>
</evidence>
<keyword evidence="2" id="KW-0762">Sugar transport</keyword>
<feature type="transmembrane region" description="Helical" evidence="6">
    <location>
        <begin position="44"/>
        <end position="60"/>
    </location>
</feature>
<accession>A0A3P7LQZ8</accession>
<proteinExistence type="predicted"/>
<evidence type="ECO:0000313" key="8">
    <source>
        <dbReference type="Proteomes" id="UP000281553"/>
    </source>
</evidence>
<protein>
    <submittedName>
        <fullName evidence="7">Uncharacterized protein</fullName>
    </submittedName>
</protein>
<name>A0A3P7LQZ8_DIBLA</name>
<dbReference type="Pfam" id="PF04142">
    <property type="entry name" value="Nuc_sug_transp"/>
    <property type="match status" value="1"/>
</dbReference>
<dbReference type="OrthoDB" id="419167at2759"/>
<dbReference type="GO" id="GO:0015165">
    <property type="term" value="F:pyrimidine nucleotide-sugar transmembrane transporter activity"/>
    <property type="evidence" value="ECO:0007669"/>
    <property type="project" value="InterPro"/>
</dbReference>
<sequence>MSLNIQNGLLYIFGSLINGSLFVMDELKRGGDLNVFHGFSSYTWWLVLTQAISGILMGFVMKYASNLVRLFIISSAMVVTTLLSVLIFGLVLKLSFVLSALMVCVALVLYHY</sequence>
<feature type="transmembrane region" description="Helical" evidence="6">
    <location>
        <begin position="7"/>
        <end position="24"/>
    </location>
</feature>
<feature type="transmembrane region" description="Helical" evidence="6">
    <location>
        <begin position="67"/>
        <end position="88"/>
    </location>
</feature>
<keyword evidence="5 6" id="KW-0472">Membrane</keyword>
<dbReference type="PANTHER" id="PTHR10231">
    <property type="entry name" value="NUCLEOTIDE-SUGAR TRANSMEMBRANE TRANSPORTER"/>
    <property type="match status" value="1"/>
</dbReference>
<keyword evidence="2" id="KW-0813">Transport</keyword>
<organism evidence="7 8">
    <name type="scientific">Dibothriocephalus latus</name>
    <name type="common">Fish tapeworm</name>
    <name type="synonym">Diphyllobothrium latum</name>
    <dbReference type="NCBI Taxonomy" id="60516"/>
    <lineage>
        <taxon>Eukaryota</taxon>
        <taxon>Metazoa</taxon>
        <taxon>Spiralia</taxon>
        <taxon>Lophotrochozoa</taxon>
        <taxon>Platyhelminthes</taxon>
        <taxon>Cestoda</taxon>
        <taxon>Eucestoda</taxon>
        <taxon>Diphyllobothriidea</taxon>
        <taxon>Diphyllobothriidae</taxon>
        <taxon>Dibothriocephalus</taxon>
    </lineage>
</organism>
<dbReference type="AlphaFoldDB" id="A0A3P7LQZ8"/>
<gene>
    <name evidence="7" type="ORF">DILT_LOCUS11471</name>
</gene>
<evidence type="ECO:0000313" key="7">
    <source>
        <dbReference type="EMBL" id="VDN15640.1"/>
    </source>
</evidence>
<dbReference type="GO" id="GO:0000139">
    <property type="term" value="C:Golgi membrane"/>
    <property type="evidence" value="ECO:0007669"/>
    <property type="project" value="InterPro"/>
</dbReference>